<gene>
    <name evidence="1" type="ORF">CEXT_784271</name>
</gene>
<evidence type="ECO:0000313" key="2">
    <source>
        <dbReference type="Proteomes" id="UP001054945"/>
    </source>
</evidence>
<dbReference type="EMBL" id="BPLR01019866">
    <property type="protein sequence ID" value="GIX72675.1"/>
    <property type="molecule type" value="Genomic_DNA"/>
</dbReference>
<accession>A0AAV4MLD3</accession>
<keyword evidence="2" id="KW-1185">Reference proteome</keyword>
<organism evidence="1 2">
    <name type="scientific">Caerostris extrusa</name>
    <name type="common">Bark spider</name>
    <name type="synonym">Caerostris bankana</name>
    <dbReference type="NCBI Taxonomy" id="172846"/>
    <lineage>
        <taxon>Eukaryota</taxon>
        <taxon>Metazoa</taxon>
        <taxon>Ecdysozoa</taxon>
        <taxon>Arthropoda</taxon>
        <taxon>Chelicerata</taxon>
        <taxon>Arachnida</taxon>
        <taxon>Araneae</taxon>
        <taxon>Araneomorphae</taxon>
        <taxon>Entelegynae</taxon>
        <taxon>Araneoidea</taxon>
        <taxon>Araneidae</taxon>
        <taxon>Caerostris</taxon>
    </lineage>
</organism>
<dbReference type="AlphaFoldDB" id="A0AAV4MLD3"/>
<protein>
    <submittedName>
        <fullName evidence="1">Uncharacterized protein</fullName>
    </submittedName>
</protein>
<dbReference type="Proteomes" id="UP001054945">
    <property type="component" value="Unassembled WGS sequence"/>
</dbReference>
<sequence length="75" mass="8453">MEARIPALLNVNPFIKVWTINVPRTEDLLIRGMGSPQPPSKNAAFTSGNYFCRPWSPGGLLIRRHHNSARGKHFN</sequence>
<comment type="caution">
    <text evidence="1">The sequence shown here is derived from an EMBL/GenBank/DDBJ whole genome shotgun (WGS) entry which is preliminary data.</text>
</comment>
<evidence type="ECO:0000313" key="1">
    <source>
        <dbReference type="EMBL" id="GIX72675.1"/>
    </source>
</evidence>
<name>A0AAV4MLD3_CAEEX</name>
<proteinExistence type="predicted"/>
<reference evidence="1 2" key="1">
    <citation type="submission" date="2021-06" db="EMBL/GenBank/DDBJ databases">
        <title>Caerostris extrusa draft genome.</title>
        <authorList>
            <person name="Kono N."/>
            <person name="Arakawa K."/>
        </authorList>
    </citation>
    <scope>NUCLEOTIDE SEQUENCE [LARGE SCALE GENOMIC DNA]</scope>
</reference>